<protein>
    <submittedName>
        <fullName evidence="1">Uncharacterized protein</fullName>
    </submittedName>
</protein>
<name>A0ACB7ZMJ2_9ERIC</name>
<sequence length="235" mass="25930">MGAVILYLDTILVPLSLFLAIGYHAFLWHSYKNKPFLTTIGMHMLRRRTWIQDMKQGDDKKGMLAVQSLRNTLMASTLTALISIIITLALAALINTTYNGNHLLNNRIFGSQSGMILILKYGSAALFLLVSFLCSSMAVGCLIDANFLINAMSTDDDDDDDHEQIYSAAAYTERIMERGFLLAVIGERVLCITFALLFWALGPVPVALSSVTLVSGLYVLDFNGKLPLICKQAKI</sequence>
<comment type="caution">
    <text evidence="1">The sequence shown here is derived from an EMBL/GenBank/DDBJ whole genome shotgun (WGS) entry which is preliminary data.</text>
</comment>
<accession>A0ACB7ZMJ2</accession>
<proteinExistence type="predicted"/>
<dbReference type="EMBL" id="CM037159">
    <property type="protein sequence ID" value="KAH7867112.1"/>
    <property type="molecule type" value="Genomic_DNA"/>
</dbReference>
<keyword evidence="2" id="KW-1185">Reference proteome</keyword>
<evidence type="ECO:0000313" key="2">
    <source>
        <dbReference type="Proteomes" id="UP000828048"/>
    </source>
</evidence>
<organism evidence="1 2">
    <name type="scientific">Vaccinium darrowii</name>
    <dbReference type="NCBI Taxonomy" id="229202"/>
    <lineage>
        <taxon>Eukaryota</taxon>
        <taxon>Viridiplantae</taxon>
        <taxon>Streptophyta</taxon>
        <taxon>Embryophyta</taxon>
        <taxon>Tracheophyta</taxon>
        <taxon>Spermatophyta</taxon>
        <taxon>Magnoliopsida</taxon>
        <taxon>eudicotyledons</taxon>
        <taxon>Gunneridae</taxon>
        <taxon>Pentapetalae</taxon>
        <taxon>asterids</taxon>
        <taxon>Ericales</taxon>
        <taxon>Ericaceae</taxon>
        <taxon>Vaccinioideae</taxon>
        <taxon>Vaccinieae</taxon>
        <taxon>Vaccinium</taxon>
    </lineage>
</organism>
<dbReference type="Proteomes" id="UP000828048">
    <property type="component" value="Chromosome 9"/>
</dbReference>
<gene>
    <name evidence="1" type="ORF">Vadar_028989</name>
</gene>
<reference evidence="1 2" key="1">
    <citation type="journal article" date="2021" name="Hortic Res">
        <title>High-quality reference genome and annotation aids understanding of berry development for evergreen blueberry (Vaccinium darrowii).</title>
        <authorList>
            <person name="Yu J."/>
            <person name="Hulse-Kemp A.M."/>
            <person name="Babiker E."/>
            <person name="Staton M."/>
        </authorList>
    </citation>
    <scope>NUCLEOTIDE SEQUENCE [LARGE SCALE GENOMIC DNA]</scope>
    <source>
        <strain evidence="2">cv. NJ 8807/NJ 8810</strain>
        <tissue evidence="1">Young leaf</tissue>
    </source>
</reference>
<evidence type="ECO:0000313" key="1">
    <source>
        <dbReference type="EMBL" id="KAH7867112.1"/>
    </source>
</evidence>